<keyword evidence="2" id="KW-0472">Membrane</keyword>
<sequence>MLIPALVGGITLRADLPGAIAFATAFALLGTVFLWRLVDKRWRTLILIQPLLFAVERQVVFTLRAGMAAKPNTESSGLSKFMQVSFTLGYLNTADTVLKLIRTILVNTTNASGSAATTDHPLSAPSAPSSAPNVDEPRRRFWYRRWSDFLQTLYFTALVAGILATAHQSEASESGPNLAHQIERYASSAIGLVFILLEILTLLWASKTLPRIDQRAVRFLLALTVLLTIPPTYRLVVMRHTTPDVHALGHQALNTGADKAAFYIVHMVPEWAVLLLMSVVNVRDICQTGLKGDTRWWDETPKERAKRERKEREKTRKKAEAKNTSTIELGLIER</sequence>
<dbReference type="EMBL" id="JARIHO010000008">
    <property type="protein sequence ID" value="KAJ7356896.1"/>
    <property type="molecule type" value="Genomic_DNA"/>
</dbReference>
<evidence type="ECO:0000313" key="3">
    <source>
        <dbReference type="EMBL" id="KAJ7356896.1"/>
    </source>
</evidence>
<feature type="compositionally biased region" description="Basic and acidic residues" evidence="1">
    <location>
        <begin position="300"/>
        <end position="321"/>
    </location>
</feature>
<protein>
    <submittedName>
        <fullName evidence="3">Uncharacterized protein</fullName>
    </submittedName>
</protein>
<accession>A0AAD7EYG8</accession>
<name>A0AAD7EYG8_9AGAR</name>
<dbReference type="Proteomes" id="UP001218218">
    <property type="component" value="Unassembled WGS sequence"/>
</dbReference>
<feature type="transmembrane region" description="Helical" evidence="2">
    <location>
        <begin position="185"/>
        <end position="205"/>
    </location>
</feature>
<reference evidence="3" key="1">
    <citation type="submission" date="2023-03" db="EMBL/GenBank/DDBJ databases">
        <title>Massive genome expansion in bonnet fungi (Mycena s.s.) driven by repeated elements and novel gene families across ecological guilds.</title>
        <authorList>
            <consortium name="Lawrence Berkeley National Laboratory"/>
            <person name="Harder C.B."/>
            <person name="Miyauchi S."/>
            <person name="Viragh M."/>
            <person name="Kuo A."/>
            <person name="Thoen E."/>
            <person name="Andreopoulos B."/>
            <person name="Lu D."/>
            <person name="Skrede I."/>
            <person name="Drula E."/>
            <person name="Henrissat B."/>
            <person name="Morin E."/>
            <person name="Kohler A."/>
            <person name="Barry K."/>
            <person name="LaButti K."/>
            <person name="Morin E."/>
            <person name="Salamov A."/>
            <person name="Lipzen A."/>
            <person name="Mereny Z."/>
            <person name="Hegedus B."/>
            <person name="Baldrian P."/>
            <person name="Stursova M."/>
            <person name="Weitz H."/>
            <person name="Taylor A."/>
            <person name="Grigoriev I.V."/>
            <person name="Nagy L.G."/>
            <person name="Martin F."/>
            <person name="Kauserud H."/>
        </authorList>
    </citation>
    <scope>NUCLEOTIDE SEQUENCE</scope>
    <source>
        <strain evidence="3">CBHHK002</strain>
    </source>
</reference>
<keyword evidence="2" id="KW-1133">Transmembrane helix</keyword>
<proteinExistence type="predicted"/>
<gene>
    <name evidence="3" type="ORF">DFH08DRAFT_468177</name>
</gene>
<evidence type="ECO:0000256" key="2">
    <source>
        <dbReference type="SAM" id="Phobius"/>
    </source>
</evidence>
<feature type="transmembrane region" description="Helical" evidence="2">
    <location>
        <begin position="146"/>
        <end position="165"/>
    </location>
</feature>
<comment type="caution">
    <text evidence="3">The sequence shown here is derived from an EMBL/GenBank/DDBJ whole genome shotgun (WGS) entry which is preliminary data.</text>
</comment>
<feature type="compositionally biased region" description="Low complexity" evidence="1">
    <location>
        <begin position="113"/>
        <end position="132"/>
    </location>
</feature>
<evidence type="ECO:0000313" key="4">
    <source>
        <dbReference type="Proteomes" id="UP001218218"/>
    </source>
</evidence>
<feature type="transmembrane region" description="Helical" evidence="2">
    <location>
        <begin position="217"/>
        <end position="236"/>
    </location>
</feature>
<evidence type="ECO:0000256" key="1">
    <source>
        <dbReference type="SAM" id="MobiDB-lite"/>
    </source>
</evidence>
<organism evidence="3 4">
    <name type="scientific">Mycena albidolilacea</name>
    <dbReference type="NCBI Taxonomy" id="1033008"/>
    <lineage>
        <taxon>Eukaryota</taxon>
        <taxon>Fungi</taxon>
        <taxon>Dikarya</taxon>
        <taxon>Basidiomycota</taxon>
        <taxon>Agaricomycotina</taxon>
        <taxon>Agaricomycetes</taxon>
        <taxon>Agaricomycetidae</taxon>
        <taxon>Agaricales</taxon>
        <taxon>Marasmiineae</taxon>
        <taxon>Mycenaceae</taxon>
        <taxon>Mycena</taxon>
    </lineage>
</organism>
<feature type="transmembrane region" description="Helical" evidence="2">
    <location>
        <begin position="260"/>
        <end position="282"/>
    </location>
</feature>
<feature type="region of interest" description="Disordered" evidence="1">
    <location>
        <begin position="113"/>
        <end position="135"/>
    </location>
</feature>
<keyword evidence="2" id="KW-0812">Transmembrane</keyword>
<feature type="transmembrane region" description="Helical" evidence="2">
    <location>
        <begin position="20"/>
        <end position="38"/>
    </location>
</feature>
<keyword evidence="4" id="KW-1185">Reference proteome</keyword>
<dbReference type="AlphaFoldDB" id="A0AAD7EYG8"/>
<feature type="region of interest" description="Disordered" evidence="1">
    <location>
        <begin position="300"/>
        <end position="334"/>
    </location>
</feature>